<dbReference type="RefSeq" id="WP_380075499.1">
    <property type="nucleotide sequence ID" value="NZ_JBHRZF010000009.1"/>
</dbReference>
<gene>
    <name evidence="5" type="ORF">ACFOPQ_00930</name>
</gene>
<feature type="chain" id="PRO_5045652456" evidence="3">
    <location>
        <begin position="20"/>
        <end position="857"/>
    </location>
</feature>
<keyword evidence="3" id="KW-0732">Signal</keyword>
<dbReference type="Proteomes" id="UP001595748">
    <property type="component" value="Unassembled WGS sequence"/>
</dbReference>
<dbReference type="InterPro" id="IPR000184">
    <property type="entry name" value="Bac_surfAg_D15"/>
</dbReference>
<dbReference type="Gene3D" id="3.10.20.310">
    <property type="entry name" value="membrane protein fhac"/>
    <property type="match status" value="5"/>
</dbReference>
<dbReference type="EMBL" id="JBHRZF010000009">
    <property type="protein sequence ID" value="MFC3859337.1"/>
    <property type="molecule type" value="Genomic_DNA"/>
</dbReference>
<feature type="domain" description="POTRA" evidence="4">
    <location>
        <begin position="328"/>
        <end position="401"/>
    </location>
</feature>
<evidence type="ECO:0000313" key="5">
    <source>
        <dbReference type="EMBL" id="MFC3859337.1"/>
    </source>
</evidence>
<evidence type="ECO:0000313" key="6">
    <source>
        <dbReference type="Proteomes" id="UP001595748"/>
    </source>
</evidence>
<dbReference type="InterPro" id="IPR010827">
    <property type="entry name" value="BamA/TamA_POTRA"/>
</dbReference>
<dbReference type="Pfam" id="PF07244">
    <property type="entry name" value="POTRA"/>
    <property type="match status" value="3"/>
</dbReference>
<sequence>MRHSLTLAMTLALTAPAYAQTATTTGTVQAVTVVGSSDLLTDLIKATINVQEGTPLSSVNLRQVEQDVLSTGYFKSAIAELRTVGGRDTLVITVQANTTIKDIEVTGMTYLPADGFKKSVADLLNIAPGATLNTQRIDQAKTALAQNYQQQGFPFTPSISTSLKTNADGTVNVVFTVDETAPISRIEVSGVTLLPQATVTRIFKPLYDSKKFTTQAFFAAADALQKEYTDAGYIQAGIGPGGVSLDKGVLKIQVTEGVVANIDTSALGEVKTALQTRVGTPVRLDVLQADVRALANETGQPVGFALQPDQTNPGRLTVFFGAAEVESGPIKSIQFVGNTQVPTATLAAALKTKVGDVYSPQLAQDDFVALRDVYRKAGYEISTRDAITFKDGVLTYNIREVRVAGYELVWQGKQKTKEHVILRELPAPGGLFNLNAIQEGLGRVSRLGYVAITNTSVKSNDAQNPENVTYVIQLNETGSRSPNLMLGYDTVSGWNGSAGYEETNFLGLGQRLGFNVTAGLNQAGQNFSGNLNYTIPWLDLNFGDFKRKRTYASFDLYSNVGGNQPLYQDVTNAGTGTVTREDSGRDYTVRTTGVSVNLGRNITPNLSASVGASFNYKTYYLESIQSGEAVTVSNEVAATLLPKENATTRLQGTLAYDNTDNAEFPGAGWRGSALAAYNFGRSGTTPLGWTDVEVGASKYFGFGDKRQQEYAQDTYKNVFAVRANYGNSFGATPEGTGYYIGGVNPSASRELRGLNDGQLFGTSYFTSSVEYRRDFGVNASFAQGVYGILWADYGGVWKQNSAFQSAYGVGAGVQLNLGIGNTRLPTLRFDYGWSPQRVDANGTQQGARFMFKIGNFW</sequence>
<keyword evidence="2" id="KW-0472">Membrane</keyword>
<organism evidence="5 6">
    <name type="scientific">Deinococcus antarcticus</name>
    <dbReference type="NCBI Taxonomy" id="1298767"/>
    <lineage>
        <taxon>Bacteria</taxon>
        <taxon>Thermotogati</taxon>
        <taxon>Deinococcota</taxon>
        <taxon>Deinococci</taxon>
        <taxon>Deinococcales</taxon>
        <taxon>Deinococcaceae</taxon>
        <taxon>Deinococcus</taxon>
    </lineage>
</organism>
<reference evidence="6" key="1">
    <citation type="journal article" date="2019" name="Int. J. Syst. Evol. Microbiol.">
        <title>The Global Catalogue of Microorganisms (GCM) 10K type strain sequencing project: providing services to taxonomists for standard genome sequencing and annotation.</title>
        <authorList>
            <consortium name="The Broad Institute Genomics Platform"/>
            <consortium name="The Broad Institute Genome Sequencing Center for Infectious Disease"/>
            <person name="Wu L."/>
            <person name="Ma J."/>
        </authorList>
    </citation>
    <scope>NUCLEOTIDE SEQUENCE [LARGE SCALE GENOMIC DNA]</scope>
    <source>
        <strain evidence="6">CCTCC AB 2013263</strain>
    </source>
</reference>
<accession>A0ABV8A552</accession>
<protein>
    <submittedName>
        <fullName evidence="5">Outer membrane protein assembly factor</fullName>
    </submittedName>
</protein>
<proteinExistence type="predicted"/>
<dbReference type="Gene3D" id="2.40.160.50">
    <property type="entry name" value="membrane protein fhac: a member of the omp85/tpsb transporter family"/>
    <property type="match status" value="1"/>
</dbReference>
<dbReference type="InterPro" id="IPR034746">
    <property type="entry name" value="POTRA"/>
</dbReference>
<name>A0ABV8A552_9DEIO</name>
<dbReference type="PROSITE" id="PS51779">
    <property type="entry name" value="POTRA"/>
    <property type="match status" value="3"/>
</dbReference>
<evidence type="ECO:0000256" key="1">
    <source>
        <dbReference type="ARBA" id="ARBA00004370"/>
    </source>
</evidence>
<dbReference type="Pfam" id="PF01103">
    <property type="entry name" value="Omp85"/>
    <property type="match status" value="1"/>
</dbReference>
<comment type="caution">
    <text evidence="5">The sequence shown here is derived from an EMBL/GenBank/DDBJ whole genome shotgun (WGS) entry which is preliminary data.</text>
</comment>
<evidence type="ECO:0000256" key="3">
    <source>
        <dbReference type="SAM" id="SignalP"/>
    </source>
</evidence>
<evidence type="ECO:0000256" key="2">
    <source>
        <dbReference type="ARBA" id="ARBA00023136"/>
    </source>
</evidence>
<feature type="domain" description="POTRA" evidence="4">
    <location>
        <begin position="181"/>
        <end position="257"/>
    </location>
</feature>
<feature type="domain" description="POTRA" evidence="4">
    <location>
        <begin position="26"/>
        <end position="97"/>
    </location>
</feature>
<comment type="subcellular location">
    <subcellularLocation>
        <location evidence="1">Membrane</location>
    </subcellularLocation>
</comment>
<evidence type="ECO:0000259" key="4">
    <source>
        <dbReference type="PROSITE" id="PS51779"/>
    </source>
</evidence>
<feature type="signal peptide" evidence="3">
    <location>
        <begin position="1"/>
        <end position="19"/>
    </location>
</feature>
<keyword evidence="6" id="KW-1185">Reference proteome</keyword>
<dbReference type="InterPro" id="IPR013686">
    <property type="entry name" value="Polypept-transport_assoc_ShlB"/>
</dbReference>
<dbReference type="Pfam" id="PF08479">
    <property type="entry name" value="POTRA_2"/>
    <property type="match status" value="1"/>
</dbReference>